<evidence type="ECO:0000256" key="2">
    <source>
        <dbReference type="SAM" id="SignalP"/>
    </source>
</evidence>
<keyword evidence="1" id="KW-0812">Transmembrane</keyword>
<dbReference type="AlphaFoldDB" id="A2FP11"/>
<dbReference type="KEGG" id="tva:4751070"/>
<evidence type="ECO:0000256" key="1">
    <source>
        <dbReference type="SAM" id="Phobius"/>
    </source>
</evidence>
<accession>A2FP11</accession>
<dbReference type="InParanoid" id="A2FP11"/>
<dbReference type="EMBL" id="DS113917">
    <property type="protein sequence ID" value="EAX93352.1"/>
    <property type="molecule type" value="Genomic_DNA"/>
</dbReference>
<keyword evidence="1" id="KW-1133">Transmembrane helix</keyword>
<name>A2FP11_TRIV3</name>
<sequence length="424" mass="48119">MFLLLLIQHSLEVCNESALQPGEVCCGEDACNGTCKSNFHNGEEIFYCLNDAEVVACVKPLKLFTVIGLSLCPTLLMLILSLITGTKIAACTWISCFVINFSASSFFYGIYCMHIYLGGVHLVLFTISSSAYICGYIFSRCSICVLGPECCEWNDPYNPQNLAFRKAHKQRYHLYCGCCCDSKPIDPLDPKSGDICSCVSKSTLANQCDTVKFLREIRAPVVSKEDLRTINEENASIPPNPVAFAFNVTDLDNNSQLMPVKKSMEPIYYGSWQEEGAKQDVSGRKIIYRCNAEYVYEDNMRSELIRASRVALAEVRGDLPEKFVFHTYRTNGMTTAALSGSECMFKFCKSCIVRFFYEIFYLFGYQPIIEFFFYCGAKQVHFQSRKRISHEENLRARASERDQRINYTEDSQEQAKYVSENSLL</sequence>
<keyword evidence="1" id="KW-0472">Membrane</keyword>
<reference evidence="3" key="2">
    <citation type="journal article" date="2007" name="Science">
        <title>Draft genome sequence of the sexually transmitted pathogen Trichomonas vaginalis.</title>
        <authorList>
            <person name="Carlton J.M."/>
            <person name="Hirt R.P."/>
            <person name="Silva J.C."/>
            <person name="Delcher A.L."/>
            <person name="Schatz M."/>
            <person name="Zhao Q."/>
            <person name="Wortman J.R."/>
            <person name="Bidwell S.L."/>
            <person name="Alsmark U.C.M."/>
            <person name="Besteiro S."/>
            <person name="Sicheritz-Ponten T."/>
            <person name="Noel C.J."/>
            <person name="Dacks J.B."/>
            <person name="Foster P.G."/>
            <person name="Simillion C."/>
            <person name="Van de Peer Y."/>
            <person name="Miranda-Saavedra D."/>
            <person name="Barton G.J."/>
            <person name="Westrop G.D."/>
            <person name="Mueller S."/>
            <person name="Dessi D."/>
            <person name="Fiori P.L."/>
            <person name="Ren Q."/>
            <person name="Paulsen I."/>
            <person name="Zhang H."/>
            <person name="Bastida-Corcuera F.D."/>
            <person name="Simoes-Barbosa A."/>
            <person name="Brown M.T."/>
            <person name="Hayes R.D."/>
            <person name="Mukherjee M."/>
            <person name="Okumura C.Y."/>
            <person name="Schneider R."/>
            <person name="Smith A.J."/>
            <person name="Vanacova S."/>
            <person name="Villalvazo M."/>
            <person name="Haas B.J."/>
            <person name="Pertea M."/>
            <person name="Feldblyum T.V."/>
            <person name="Utterback T.R."/>
            <person name="Shu C.L."/>
            <person name="Osoegawa K."/>
            <person name="de Jong P.J."/>
            <person name="Hrdy I."/>
            <person name="Horvathova L."/>
            <person name="Zubacova Z."/>
            <person name="Dolezal P."/>
            <person name="Malik S.B."/>
            <person name="Logsdon J.M. Jr."/>
            <person name="Henze K."/>
            <person name="Gupta A."/>
            <person name="Wang C.C."/>
            <person name="Dunne R.L."/>
            <person name="Upcroft J.A."/>
            <person name="Upcroft P."/>
            <person name="White O."/>
            <person name="Salzberg S.L."/>
            <person name="Tang P."/>
            <person name="Chiu C.-H."/>
            <person name="Lee Y.-S."/>
            <person name="Embley T.M."/>
            <person name="Coombs G.H."/>
            <person name="Mottram J.C."/>
            <person name="Tachezy J."/>
            <person name="Fraser-Liggett C.M."/>
            <person name="Johnson P.J."/>
        </authorList>
    </citation>
    <scope>NUCLEOTIDE SEQUENCE [LARGE SCALE GENOMIC DNA]</scope>
    <source>
        <strain evidence="3">G3</strain>
    </source>
</reference>
<evidence type="ECO:0000313" key="3">
    <source>
        <dbReference type="EMBL" id="EAX93352.1"/>
    </source>
</evidence>
<feature type="transmembrane region" description="Helical" evidence="1">
    <location>
        <begin position="116"/>
        <end position="138"/>
    </location>
</feature>
<organism evidence="3 4">
    <name type="scientific">Trichomonas vaginalis (strain ATCC PRA-98 / G3)</name>
    <dbReference type="NCBI Taxonomy" id="412133"/>
    <lineage>
        <taxon>Eukaryota</taxon>
        <taxon>Metamonada</taxon>
        <taxon>Parabasalia</taxon>
        <taxon>Trichomonadida</taxon>
        <taxon>Trichomonadidae</taxon>
        <taxon>Trichomonas</taxon>
    </lineage>
</organism>
<dbReference type="VEuPathDB" id="TrichDB:TVAG_496740"/>
<feature type="transmembrane region" description="Helical" evidence="1">
    <location>
        <begin position="63"/>
        <end position="83"/>
    </location>
</feature>
<feature type="signal peptide" evidence="2">
    <location>
        <begin position="1"/>
        <end position="16"/>
    </location>
</feature>
<dbReference type="Proteomes" id="UP000001542">
    <property type="component" value="Unassembled WGS sequence"/>
</dbReference>
<feature type="chain" id="PRO_5002643788" evidence="2">
    <location>
        <begin position="17"/>
        <end position="424"/>
    </location>
</feature>
<feature type="transmembrane region" description="Helical" evidence="1">
    <location>
        <begin position="90"/>
        <end position="110"/>
    </location>
</feature>
<keyword evidence="4" id="KW-1185">Reference proteome</keyword>
<dbReference type="RefSeq" id="XP_001306282.1">
    <property type="nucleotide sequence ID" value="XM_001306281.1"/>
</dbReference>
<evidence type="ECO:0000313" key="4">
    <source>
        <dbReference type="Proteomes" id="UP000001542"/>
    </source>
</evidence>
<keyword evidence="2" id="KW-0732">Signal</keyword>
<proteinExistence type="predicted"/>
<dbReference type="VEuPathDB" id="TrichDB:TVAGG3_0514310"/>
<protein>
    <submittedName>
        <fullName evidence="3">Uncharacterized protein</fullName>
    </submittedName>
</protein>
<gene>
    <name evidence="3" type="ORF">TVAG_496740</name>
</gene>
<reference evidence="3" key="1">
    <citation type="submission" date="2006-10" db="EMBL/GenBank/DDBJ databases">
        <authorList>
            <person name="Amadeo P."/>
            <person name="Zhao Q."/>
            <person name="Wortman J."/>
            <person name="Fraser-Liggett C."/>
            <person name="Carlton J."/>
        </authorList>
    </citation>
    <scope>NUCLEOTIDE SEQUENCE</scope>
    <source>
        <strain evidence="3">G3</strain>
    </source>
</reference>